<dbReference type="PANTHER" id="PTHR11709">
    <property type="entry name" value="MULTI-COPPER OXIDASE"/>
    <property type="match status" value="1"/>
</dbReference>
<accession>A0AAU9RK56</accession>
<reference evidence="12 13" key="1">
    <citation type="submission" date="2022-03" db="EMBL/GenBank/DDBJ databases">
        <authorList>
            <person name="Nunn A."/>
            <person name="Chopra R."/>
            <person name="Nunn A."/>
            <person name="Contreras Garrido A."/>
        </authorList>
    </citation>
    <scope>NUCLEOTIDE SEQUENCE [LARGE SCALE GENOMIC DNA]</scope>
</reference>
<evidence type="ECO:0000313" key="12">
    <source>
        <dbReference type="EMBL" id="CAH2041855.1"/>
    </source>
</evidence>
<dbReference type="AlphaFoldDB" id="A0AAU9RK56"/>
<comment type="similarity">
    <text evidence="3">Belongs to the multicopper oxidase family.</text>
</comment>
<dbReference type="PANTHER" id="PTHR11709:SF261">
    <property type="entry name" value="LACCASE"/>
    <property type="match status" value="1"/>
</dbReference>
<dbReference type="InterPro" id="IPR045087">
    <property type="entry name" value="Cu-oxidase_fam"/>
</dbReference>
<dbReference type="PROSITE" id="PS00080">
    <property type="entry name" value="MULTICOPPER_OXIDASE2"/>
    <property type="match status" value="1"/>
</dbReference>
<sequence>MDGNYLKPMVTSYIVISPGQTMDVLLTAKQPLGLYYMATRQYDSTDQDYTGYDSTNATAILEYRGNYTRPSHPVFPSTLPSFQDADKADEFWHRLRSLASHDHPVKVPNEITTRMFITVSMGRVDCRNDSCNGVSLEDSDQKLKSSLSNISFVNPSTDILSAYYWNLSGVYTDDFPDQPPTYFNFTGDDLSINTTVPDQGTKIKVLRYNESVEIIFQGTNVLDTPETHPMHMHGYSFYVVGFGYGNFDPNIDPKGYNLVDPPQLNTFAVPRKGWVTIRFTANNPGVWYWHCHFDRHLSWGMNTVFIVKDGGTPETSMRKPPAFKFP</sequence>
<evidence type="ECO:0000256" key="7">
    <source>
        <dbReference type="ARBA" id="ARBA00023002"/>
    </source>
</evidence>
<evidence type="ECO:0000256" key="8">
    <source>
        <dbReference type="ARBA" id="ARBA00023008"/>
    </source>
</evidence>
<dbReference type="InterPro" id="IPR011706">
    <property type="entry name" value="Cu-oxidase_C"/>
</dbReference>
<keyword evidence="13" id="KW-1185">Reference proteome</keyword>
<dbReference type="SUPFAM" id="SSF49503">
    <property type="entry name" value="Cupredoxins"/>
    <property type="match status" value="2"/>
</dbReference>
<dbReference type="EMBL" id="CAJVSB020000134">
    <property type="protein sequence ID" value="CAH2041855.1"/>
    <property type="molecule type" value="Genomic_DNA"/>
</dbReference>
<evidence type="ECO:0000256" key="9">
    <source>
        <dbReference type="ARBA" id="ARBA00023180"/>
    </source>
</evidence>
<evidence type="ECO:0008006" key="14">
    <source>
        <dbReference type="Google" id="ProtNLM"/>
    </source>
</evidence>
<name>A0AAU9RK56_THLAR</name>
<comment type="subcellular location">
    <subcellularLocation>
        <location evidence="2">Secreted</location>
    </subcellularLocation>
</comment>
<dbReference type="InterPro" id="IPR008972">
    <property type="entry name" value="Cupredoxin"/>
</dbReference>
<dbReference type="Proteomes" id="UP000836841">
    <property type="component" value="Unassembled WGS sequence"/>
</dbReference>
<proteinExistence type="inferred from homology"/>
<feature type="domain" description="Plastocyanin-like" evidence="11">
    <location>
        <begin position="174"/>
        <end position="309"/>
    </location>
</feature>
<evidence type="ECO:0000256" key="6">
    <source>
        <dbReference type="ARBA" id="ARBA00022737"/>
    </source>
</evidence>
<dbReference type="InterPro" id="IPR002355">
    <property type="entry name" value="Cu_oxidase_Cu_BS"/>
</dbReference>
<comment type="caution">
    <text evidence="12">The sequence shown here is derived from an EMBL/GenBank/DDBJ whole genome shotgun (WGS) entry which is preliminary data.</text>
</comment>
<keyword evidence="6" id="KW-0677">Repeat</keyword>
<dbReference type="GO" id="GO:0016491">
    <property type="term" value="F:oxidoreductase activity"/>
    <property type="evidence" value="ECO:0007669"/>
    <property type="project" value="UniProtKB-KW"/>
</dbReference>
<evidence type="ECO:0000256" key="3">
    <source>
        <dbReference type="ARBA" id="ARBA00010609"/>
    </source>
</evidence>
<dbReference type="InterPro" id="IPR033138">
    <property type="entry name" value="Cu_oxidase_CS"/>
</dbReference>
<gene>
    <name evidence="12" type="ORF">TAV2_LOCUS4562</name>
</gene>
<keyword evidence="9" id="KW-0325">Glycoprotein</keyword>
<dbReference type="GO" id="GO:0005507">
    <property type="term" value="F:copper ion binding"/>
    <property type="evidence" value="ECO:0007669"/>
    <property type="project" value="InterPro"/>
</dbReference>
<dbReference type="InterPro" id="IPR034289">
    <property type="entry name" value="CuRO_3_LCC"/>
</dbReference>
<keyword evidence="7" id="KW-0560">Oxidoreductase</keyword>
<keyword evidence="8" id="KW-0186">Copper</keyword>
<evidence type="ECO:0000256" key="1">
    <source>
        <dbReference type="ARBA" id="ARBA00001935"/>
    </source>
</evidence>
<comment type="cofactor">
    <cofactor evidence="1">
        <name>Cu cation</name>
        <dbReference type="ChEBI" id="CHEBI:23378"/>
    </cofactor>
</comment>
<keyword evidence="4" id="KW-0964">Secreted</keyword>
<dbReference type="CDD" id="cd13897">
    <property type="entry name" value="CuRO_3_LCC_plant"/>
    <property type="match status" value="1"/>
</dbReference>
<evidence type="ECO:0000313" key="13">
    <source>
        <dbReference type="Proteomes" id="UP000836841"/>
    </source>
</evidence>
<dbReference type="Gene3D" id="2.60.40.420">
    <property type="entry name" value="Cupredoxins - blue copper proteins"/>
    <property type="match status" value="2"/>
</dbReference>
<dbReference type="Pfam" id="PF07731">
    <property type="entry name" value="Cu-oxidase_2"/>
    <property type="match status" value="1"/>
</dbReference>
<dbReference type="InterPro" id="IPR001117">
    <property type="entry name" value="Cu-oxidase_2nd"/>
</dbReference>
<dbReference type="GO" id="GO:0005576">
    <property type="term" value="C:extracellular region"/>
    <property type="evidence" value="ECO:0007669"/>
    <property type="project" value="UniProtKB-SubCell"/>
</dbReference>
<evidence type="ECO:0000256" key="5">
    <source>
        <dbReference type="ARBA" id="ARBA00022723"/>
    </source>
</evidence>
<dbReference type="PROSITE" id="PS00079">
    <property type="entry name" value="MULTICOPPER_OXIDASE1"/>
    <property type="match status" value="1"/>
</dbReference>
<evidence type="ECO:0000256" key="4">
    <source>
        <dbReference type="ARBA" id="ARBA00022525"/>
    </source>
</evidence>
<dbReference type="Pfam" id="PF00394">
    <property type="entry name" value="Cu-oxidase"/>
    <property type="match status" value="1"/>
</dbReference>
<organism evidence="12 13">
    <name type="scientific">Thlaspi arvense</name>
    <name type="common">Field penny-cress</name>
    <dbReference type="NCBI Taxonomy" id="13288"/>
    <lineage>
        <taxon>Eukaryota</taxon>
        <taxon>Viridiplantae</taxon>
        <taxon>Streptophyta</taxon>
        <taxon>Embryophyta</taxon>
        <taxon>Tracheophyta</taxon>
        <taxon>Spermatophyta</taxon>
        <taxon>Magnoliopsida</taxon>
        <taxon>eudicotyledons</taxon>
        <taxon>Gunneridae</taxon>
        <taxon>Pentapetalae</taxon>
        <taxon>rosids</taxon>
        <taxon>malvids</taxon>
        <taxon>Brassicales</taxon>
        <taxon>Brassicaceae</taxon>
        <taxon>Thlaspideae</taxon>
        <taxon>Thlaspi</taxon>
    </lineage>
</organism>
<feature type="domain" description="Plastocyanin-like" evidence="10">
    <location>
        <begin position="1"/>
        <end position="66"/>
    </location>
</feature>
<feature type="non-terminal residue" evidence="12">
    <location>
        <position position="326"/>
    </location>
</feature>
<keyword evidence="5" id="KW-0479">Metal-binding</keyword>
<protein>
    <recommendedName>
        <fullName evidence="14">Laccase</fullName>
    </recommendedName>
</protein>
<evidence type="ECO:0000259" key="10">
    <source>
        <dbReference type="Pfam" id="PF00394"/>
    </source>
</evidence>
<evidence type="ECO:0000256" key="2">
    <source>
        <dbReference type="ARBA" id="ARBA00004613"/>
    </source>
</evidence>
<evidence type="ECO:0000259" key="11">
    <source>
        <dbReference type="Pfam" id="PF07731"/>
    </source>
</evidence>